<protein>
    <recommendedName>
        <fullName evidence="4">DUF192 domain-containing protein</fullName>
    </recommendedName>
</protein>
<dbReference type="AlphaFoldDB" id="A0A857MRB7"/>
<keyword evidence="1" id="KW-0472">Membrane</keyword>
<dbReference type="RefSeq" id="WP_260763088.1">
    <property type="nucleotide sequence ID" value="NZ_CP045921.1"/>
</dbReference>
<keyword evidence="1" id="KW-1133">Transmembrane helix</keyword>
<keyword evidence="1" id="KW-0812">Transmembrane</keyword>
<proteinExistence type="predicted"/>
<evidence type="ECO:0000313" key="2">
    <source>
        <dbReference type="EMBL" id="QHN43170.1"/>
    </source>
</evidence>
<dbReference type="Pfam" id="PF02643">
    <property type="entry name" value="DUF192"/>
    <property type="match status" value="1"/>
</dbReference>
<feature type="transmembrane region" description="Helical" evidence="1">
    <location>
        <begin position="12"/>
        <end position="34"/>
    </location>
</feature>
<dbReference type="Gene3D" id="2.60.120.1140">
    <property type="entry name" value="Protein of unknown function DUF192"/>
    <property type="match status" value="1"/>
</dbReference>
<gene>
    <name evidence="2" type="ORF">GII36_04960</name>
</gene>
<dbReference type="PANTHER" id="PTHR37953:SF1">
    <property type="entry name" value="UPF0127 PROTEIN MJ1496"/>
    <property type="match status" value="1"/>
</dbReference>
<dbReference type="InterPro" id="IPR038695">
    <property type="entry name" value="Saro_0823-like_sf"/>
</dbReference>
<evidence type="ECO:0008006" key="4">
    <source>
        <dbReference type="Google" id="ProtNLM"/>
    </source>
</evidence>
<keyword evidence="3" id="KW-1185">Reference proteome</keyword>
<dbReference type="KEGG" id="mama:GII36_04960"/>
<dbReference type="InterPro" id="IPR003795">
    <property type="entry name" value="DUF192"/>
</dbReference>
<dbReference type="PANTHER" id="PTHR37953">
    <property type="entry name" value="UPF0127 PROTEIN MJ1496"/>
    <property type="match status" value="1"/>
</dbReference>
<name>A0A857MRB7_9BACT</name>
<dbReference type="EMBL" id="CP045921">
    <property type="protein sequence ID" value="QHN43170.1"/>
    <property type="molecule type" value="Genomic_DNA"/>
</dbReference>
<evidence type="ECO:0000313" key="3">
    <source>
        <dbReference type="Proteomes" id="UP001059824"/>
    </source>
</evidence>
<dbReference type="Proteomes" id="UP001059824">
    <property type="component" value="Chromosome"/>
</dbReference>
<accession>A0A857MRB7</accession>
<sequence length="158" mass="17144">MEYGARSHAEHNLVWVGVMLVVGALVLFVAWKFWPESLGATDVSVGAKTFRADVADTEDRRSAGVTGLGTMSDDQALLMVYDYSGEWPIRTQGNKFSVDIAWISEGKKVAYVAKDARPSSTSTYKPGGKSRYVLILPAGAVTKYNISPGKIVNFEYGG</sequence>
<evidence type="ECO:0000256" key="1">
    <source>
        <dbReference type="SAM" id="Phobius"/>
    </source>
</evidence>
<reference evidence="2" key="1">
    <citation type="journal article" date="2021" name="Nat. Microbiol.">
        <title>Cocultivation of an ultrasmall environmental parasitic bacterium with lytic ability against bacteria associated with wastewater foams.</title>
        <authorList>
            <person name="Batinovic S."/>
            <person name="Rose J.J.A."/>
            <person name="Ratcliffe J."/>
            <person name="Seviour R.J."/>
            <person name="Petrovski S."/>
        </authorList>
    </citation>
    <scope>NUCLEOTIDE SEQUENCE</scope>
    <source>
        <strain evidence="2">JR1</strain>
    </source>
</reference>
<organism evidence="2 3">
    <name type="scientific">Candidatus Mycosynbacter amalyticus</name>
    <dbReference type="NCBI Taxonomy" id="2665156"/>
    <lineage>
        <taxon>Bacteria</taxon>
        <taxon>Candidatus Saccharimonadota</taxon>
        <taxon>Candidatus Saccharimonadota incertae sedis</taxon>
        <taxon>Candidatus Mycosynbacter</taxon>
    </lineage>
</organism>